<dbReference type="AlphaFoldDB" id="A0A2U9II60"/>
<dbReference type="GeneID" id="36833384"/>
<keyword evidence="4" id="KW-0808">Transferase</keyword>
<keyword evidence="5" id="KW-1185">Reference proteome</keyword>
<dbReference type="PANTHER" id="PTHR42912">
    <property type="entry name" value="METHYLTRANSFERASE"/>
    <property type="match status" value="1"/>
</dbReference>
<dbReference type="InterPro" id="IPR029063">
    <property type="entry name" value="SAM-dependent_MTases_sf"/>
</dbReference>
<evidence type="ECO:0000259" key="3">
    <source>
        <dbReference type="Pfam" id="PF13847"/>
    </source>
</evidence>
<dbReference type="CDD" id="cd02440">
    <property type="entry name" value="AdoMet_MTases"/>
    <property type="match status" value="1"/>
</dbReference>
<name>A0A2U9II60_9CREN</name>
<reference evidence="4 5" key="1">
    <citation type="submission" date="2018-05" db="EMBL/GenBank/DDBJ databases">
        <title>Complete Genome Sequences of Extremely Thermoacidophilic, Metal-Mobilizing Type-Strain Members of the Archaeal Family Sulfolobaceae: Acidianus brierleyi DSM-1651T, Acidianus sulfidivorans DSM-18786T, Metallosphaera hakonensis DSM-7519T, and Metallosphaera prunae DSM-10039T.</title>
        <authorList>
            <person name="Counts J.A."/>
            <person name="Kelly R.M."/>
        </authorList>
    </citation>
    <scope>NUCLEOTIDE SEQUENCE [LARGE SCALE GENOMIC DNA]</scope>
    <source>
        <strain evidence="4 5">DSM 1651</strain>
    </source>
</reference>
<dbReference type="InterPro" id="IPR050508">
    <property type="entry name" value="Methyltransf_Superfamily"/>
</dbReference>
<accession>A0A2U9II60</accession>
<organism evidence="4 5">
    <name type="scientific">Acidianus brierleyi</name>
    <dbReference type="NCBI Taxonomy" id="41673"/>
    <lineage>
        <taxon>Archaea</taxon>
        <taxon>Thermoproteota</taxon>
        <taxon>Thermoprotei</taxon>
        <taxon>Sulfolobales</taxon>
        <taxon>Sulfolobaceae</taxon>
        <taxon>Acidianus</taxon>
    </lineage>
</organism>
<gene>
    <name evidence="4" type="ORF">DFR85_14470</name>
</gene>
<feature type="domain" description="Methyltransferase" evidence="3">
    <location>
        <begin position="36"/>
        <end position="141"/>
    </location>
</feature>
<dbReference type="Pfam" id="PF13847">
    <property type="entry name" value="Methyltransf_31"/>
    <property type="match status" value="1"/>
</dbReference>
<dbReference type="RefSeq" id="WP_110271492.1">
    <property type="nucleotide sequence ID" value="NZ_CP029289.2"/>
</dbReference>
<proteinExistence type="predicted"/>
<evidence type="ECO:0000313" key="4">
    <source>
        <dbReference type="EMBL" id="AWR95614.1"/>
    </source>
</evidence>
<keyword evidence="1 4" id="KW-0489">Methyltransferase</keyword>
<dbReference type="GO" id="GO:0032259">
    <property type="term" value="P:methylation"/>
    <property type="evidence" value="ECO:0007669"/>
    <property type="project" value="UniProtKB-KW"/>
</dbReference>
<dbReference type="EMBL" id="CP029289">
    <property type="protein sequence ID" value="AWR95614.1"/>
    <property type="molecule type" value="Genomic_DNA"/>
</dbReference>
<keyword evidence="2" id="KW-0949">S-adenosyl-L-methionine</keyword>
<sequence length="182" mass="20683">MTVMQVDDRHIPPFILSMPIRKLFENPYRTLSPFVKKGMTVLDHGCGPGFYTIPLAYLVGEKGMVYAVDSDRKSIQALEDKLKKKGIKNVETFLSRDLSFIPSSSIDFLLSKDVLCCTVLHKELAKEIERVLKPGGRALVTIRRGRGKDPRGISAEEFFSLFEYIEKRGVSRFSAWVVLNKR</sequence>
<dbReference type="SUPFAM" id="SSF53335">
    <property type="entry name" value="S-adenosyl-L-methionine-dependent methyltransferases"/>
    <property type="match status" value="1"/>
</dbReference>
<evidence type="ECO:0000256" key="1">
    <source>
        <dbReference type="ARBA" id="ARBA00022603"/>
    </source>
</evidence>
<dbReference type="InterPro" id="IPR025714">
    <property type="entry name" value="Methyltranfer_dom"/>
</dbReference>
<dbReference type="GO" id="GO:0008168">
    <property type="term" value="F:methyltransferase activity"/>
    <property type="evidence" value="ECO:0007669"/>
    <property type="project" value="UniProtKB-KW"/>
</dbReference>
<evidence type="ECO:0000256" key="2">
    <source>
        <dbReference type="ARBA" id="ARBA00022691"/>
    </source>
</evidence>
<dbReference type="PANTHER" id="PTHR42912:SF89">
    <property type="entry name" value="PUTATIVE-RELATED"/>
    <property type="match status" value="1"/>
</dbReference>
<dbReference type="Gene3D" id="3.40.50.150">
    <property type="entry name" value="Vaccinia Virus protein VP39"/>
    <property type="match status" value="1"/>
</dbReference>
<dbReference type="Proteomes" id="UP000248044">
    <property type="component" value="Chromosome"/>
</dbReference>
<dbReference type="OrthoDB" id="1018at2157"/>
<protein>
    <submittedName>
        <fullName evidence="4">Methyltransferase</fullName>
    </submittedName>
</protein>
<evidence type="ECO:0000313" key="5">
    <source>
        <dbReference type="Proteomes" id="UP000248044"/>
    </source>
</evidence>
<dbReference type="KEGG" id="abri:DFR85_14470"/>